<reference evidence="1 2" key="1">
    <citation type="submission" date="2014-04" db="EMBL/GenBank/DDBJ databases">
        <authorList>
            <consortium name="DOE Joint Genome Institute"/>
            <person name="Kuo A."/>
            <person name="Gay G."/>
            <person name="Dore J."/>
            <person name="Kohler A."/>
            <person name="Nagy L.G."/>
            <person name="Floudas D."/>
            <person name="Copeland A."/>
            <person name="Barry K.W."/>
            <person name="Cichocki N."/>
            <person name="Veneault-Fourrey C."/>
            <person name="LaButti K."/>
            <person name="Lindquist E.A."/>
            <person name="Lipzen A."/>
            <person name="Lundell T."/>
            <person name="Morin E."/>
            <person name="Murat C."/>
            <person name="Sun H."/>
            <person name="Tunlid A."/>
            <person name="Henrissat B."/>
            <person name="Grigoriev I.V."/>
            <person name="Hibbett D.S."/>
            <person name="Martin F."/>
            <person name="Nordberg H.P."/>
            <person name="Cantor M.N."/>
            <person name="Hua S.X."/>
        </authorList>
    </citation>
    <scope>NUCLEOTIDE SEQUENCE [LARGE SCALE GENOMIC DNA]</scope>
    <source>
        <strain evidence="2">h7</strain>
    </source>
</reference>
<organism evidence="1 2">
    <name type="scientific">Hebeloma cylindrosporum</name>
    <dbReference type="NCBI Taxonomy" id="76867"/>
    <lineage>
        <taxon>Eukaryota</taxon>
        <taxon>Fungi</taxon>
        <taxon>Dikarya</taxon>
        <taxon>Basidiomycota</taxon>
        <taxon>Agaricomycotina</taxon>
        <taxon>Agaricomycetes</taxon>
        <taxon>Agaricomycetidae</taxon>
        <taxon>Agaricales</taxon>
        <taxon>Agaricineae</taxon>
        <taxon>Hymenogastraceae</taxon>
        <taxon>Hebeloma</taxon>
    </lineage>
</organism>
<dbReference type="HOGENOM" id="CLU_921521_0_0_1"/>
<evidence type="ECO:0000313" key="2">
    <source>
        <dbReference type="Proteomes" id="UP000053424"/>
    </source>
</evidence>
<keyword evidence="2" id="KW-1185">Reference proteome</keyword>
<dbReference type="Proteomes" id="UP000053424">
    <property type="component" value="Unassembled WGS sequence"/>
</dbReference>
<proteinExistence type="predicted"/>
<protein>
    <submittedName>
        <fullName evidence="1">Uncharacterized protein</fullName>
    </submittedName>
</protein>
<reference evidence="2" key="2">
    <citation type="submission" date="2015-01" db="EMBL/GenBank/DDBJ databases">
        <title>Evolutionary Origins and Diversification of the Mycorrhizal Mutualists.</title>
        <authorList>
            <consortium name="DOE Joint Genome Institute"/>
            <consortium name="Mycorrhizal Genomics Consortium"/>
            <person name="Kohler A."/>
            <person name="Kuo A."/>
            <person name="Nagy L.G."/>
            <person name="Floudas D."/>
            <person name="Copeland A."/>
            <person name="Barry K.W."/>
            <person name="Cichocki N."/>
            <person name="Veneault-Fourrey C."/>
            <person name="LaButti K."/>
            <person name="Lindquist E.A."/>
            <person name="Lipzen A."/>
            <person name="Lundell T."/>
            <person name="Morin E."/>
            <person name="Murat C."/>
            <person name="Riley R."/>
            <person name="Ohm R."/>
            <person name="Sun H."/>
            <person name="Tunlid A."/>
            <person name="Henrissat B."/>
            <person name="Grigoriev I.V."/>
            <person name="Hibbett D.S."/>
            <person name="Martin F."/>
        </authorList>
    </citation>
    <scope>NUCLEOTIDE SEQUENCE [LARGE SCALE GENOMIC DNA]</scope>
    <source>
        <strain evidence="2">h7</strain>
    </source>
</reference>
<accession>A0A0C3BXN0</accession>
<dbReference type="EMBL" id="KN831780">
    <property type="protein sequence ID" value="KIM41355.1"/>
    <property type="molecule type" value="Genomic_DNA"/>
</dbReference>
<dbReference type="AlphaFoldDB" id="A0A0C3BXN0"/>
<gene>
    <name evidence="1" type="ORF">M413DRAFT_147230</name>
</gene>
<name>A0A0C3BXN0_HEBCY</name>
<sequence>MSPADLNSTRLQDWEFVAKFFLWMEHQIHPKRKSNLFHYHLRAINKWMRGLLDRLRPHSLVTEVKSIHFLSLPNVNAGNVALGRSQDPEVDVLLIIAELKPKEVHSRPACIELSFHMCTSRSTAFDVLLRKFTAAPSPGEKYLLDGEKCARLARALWMYVLPYKVRKSLKDKRFGQPYPAPLTFHRFNGMEISSEEELSLVLLPKILPKVPEAEADSLDEFLEIVRDHPLLKYFDPTNELYRLYKEVSDASERYLTPDIFNVSCLVETFYNFLVVIIIFRPQRLELSSEPESKEHFARKSKD</sequence>
<evidence type="ECO:0000313" key="1">
    <source>
        <dbReference type="EMBL" id="KIM41355.1"/>
    </source>
</evidence>